<comment type="caution">
    <text evidence="3">The sequence shown here is derived from an EMBL/GenBank/DDBJ whole genome shotgun (WGS) entry which is preliminary data.</text>
</comment>
<dbReference type="SUPFAM" id="SSF52540">
    <property type="entry name" value="P-loop containing nucleoside triphosphate hydrolases"/>
    <property type="match status" value="1"/>
</dbReference>
<dbReference type="EMBL" id="JAYWIO010000007">
    <property type="protein sequence ID" value="KAK7250808.1"/>
    <property type="molecule type" value="Genomic_DNA"/>
</dbReference>
<dbReference type="InterPro" id="IPR027417">
    <property type="entry name" value="P-loop_NTPase"/>
</dbReference>
<proteinExistence type="predicted"/>
<feature type="domain" description="Reverse transcriptase Ty1/copia-type" evidence="1">
    <location>
        <begin position="3"/>
        <end position="182"/>
    </location>
</feature>
<name>A0AAN9HU34_CROPI</name>
<dbReference type="AlphaFoldDB" id="A0AAN9HU34"/>
<protein>
    <submittedName>
        <fullName evidence="3">Uncharacterized protein</fullName>
    </submittedName>
</protein>
<evidence type="ECO:0000259" key="2">
    <source>
        <dbReference type="Pfam" id="PF13086"/>
    </source>
</evidence>
<dbReference type="Proteomes" id="UP001372338">
    <property type="component" value="Unassembled WGS sequence"/>
</dbReference>
<dbReference type="CDD" id="cd09272">
    <property type="entry name" value="RNase_HI_RT_Ty1"/>
    <property type="match status" value="1"/>
</dbReference>
<dbReference type="InterPro" id="IPR043502">
    <property type="entry name" value="DNA/RNA_pol_sf"/>
</dbReference>
<feature type="domain" description="DNA2/NAM7 helicase helicase" evidence="2">
    <location>
        <begin position="728"/>
        <end position="902"/>
    </location>
</feature>
<organism evidence="3 4">
    <name type="scientific">Crotalaria pallida</name>
    <name type="common">Smooth rattlebox</name>
    <name type="synonym">Crotalaria striata</name>
    <dbReference type="NCBI Taxonomy" id="3830"/>
    <lineage>
        <taxon>Eukaryota</taxon>
        <taxon>Viridiplantae</taxon>
        <taxon>Streptophyta</taxon>
        <taxon>Embryophyta</taxon>
        <taxon>Tracheophyta</taxon>
        <taxon>Spermatophyta</taxon>
        <taxon>Magnoliopsida</taxon>
        <taxon>eudicotyledons</taxon>
        <taxon>Gunneridae</taxon>
        <taxon>Pentapetalae</taxon>
        <taxon>rosids</taxon>
        <taxon>fabids</taxon>
        <taxon>Fabales</taxon>
        <taxon>Fabaceae</taxon>
        <taxon>Papilionoideae</taxon>
        <taxon>50 kb inversion clade</taxon>
        <taxon>genistoids sensu lato</taxon>
        <taxon>core genistoids</taxon>
        <taxon>Crotalarieae</taxon>
        <taxon>Crotalaria</taxon>
    </lineage>
</organism>
<dbReference type="GO" id="GO:0004386">
    <property type="term" value="F:helicase activity"/>
    <property type="evidence" value="ECO:0007669"/>
    <property type="project" value="InterPro"/>
</dbReference>
<gene>
    <name evidence="3" type="ORF">RIF29_33507</name>
</gene>
<sequence length="965" mass="106976">MTTIRVILSLAATFNWHLHQLDVNTTFLHGDLHEEVYMKLPPGLEVYDPSLVCKLQKSLYGLKQASRQWHEKLTGVLVSIGYRKSVADHSLFLKSTTTGFTAILVYVDDLVLTGTDLAEIQSVKQILDSKFSIKDLGHLKFFLGMEVARFTSGITLYQRKYVLDLLQDSGMLACKPVSTPMEYNSKLHSQSGTPLTDPTSYRKLVGKLLYLTHTRPEICYAVGHLSQFLNSPTDLHHQAAHRVLRYLKGCPSRGLFFSSDNTTTLKGFSDSDWGACMDTRRSVTGWCFFLGSSLISWKSKRQDTVSRSSAEAEYRAMAMASCEAQWLKFLLKDLGIDHSAPISLYCDNRSALHIAANPVFHERTKHIEIDCHVVRERVQNGVLHLLPINSNAQLADILTKPLSPHPFTNIGCKLGMIDIHMPACGGLPRLSLPFVAAPPTITAAPAVLAGFTASLCSCIMKLNTILKLSLSQYVDGERLPTVYAFSLVEHNRKLLDTALIRARLFLAGEFLRFNTDNVQPCPRLLNMRSHICKTGTERNLYFTKICSLSTIAREYLAIRTVGSLAYKDLILNAIGDNSGTEAEGWKIPKPLKEFVDSTFNQYQREAITEEKRDLGIGVEMGIEVDVGLGIERPDADLMHGTPFVEVHDRSQEHQDNMACFQKGEQQCTLNAVVHHRLADNRSQTYSSSRTCHVYLLQILIGGTAPPAAPAAPASARAAPAPELGAAGLSSKAFVLIQAPPGTGKTQTILGILSTILHATPTRVNSKSRAIELKQGSQLPMEEKYKHWGLASLWMNSINPRDSLMLKDGDDGFFPTTGNELKPETVTSSRKYRVRILVCAPSNSALDEIVLRVLNGGVHDENDRAYCPKIVRVGLKAHHSIKPVVLDELMKQKRDCSNKSSTDKQSNDFSIRDAILEEATIVFSTLSFSGSNIFSKLSRRFDVVIIDEALSASKIFFRLVDESPVS</sequence>
<dbReference type="InterPro" id="IPR041677">
    <property type="entry name" value="DNA2/NAM7_AAA_11"/>
</dbReference>
<reference evidence="3 4" key="1">
    <citation type="submission" date="2024-01" db="EMBL/GenBank/DDBJ databases">
        <title>The genomes of 5 underutilized Papilionoideae crops provide insights into root nodulation and disease resistanc.</title>
        <authorList>
            <person name="Yuan L."/>
        </authorList>
    </citation>
    <scope>NUCLEOTIDE SEQUENCE [LARGE SCALE GENOMIC DNA]</scope>
    <source>
        <strain evidence="3">ZHUSHIDOU_FW_LH</strain>
        <tissue evidence="3">Leaf</tissue>
    </source>
</reference>
<dbReference type="InterPro" id="IPR013103">
    <property type="entry name" value="RVT_2"/>
</dbReference>
<keyword evidence="4" id="KW-1185">Reference proteome</keyword>
<evidence type="ECO:0000313" key="3">
    <source>
        <dbReference type="EMBL" id="KAK7250808.1"/>
    </source>
</evidence>
<evidence type="ECO:0000259" key="1">
    <source>
        <dbReference type="Pfam" id="PF07727"/>
    </source>
</evidence>
<dbReference type="Pfam" id="PF13086">
    <property type="entry name" value="AAA_11"/>
    <property type="match status" value="1"/>
</dbReference>
<dbReference type="Gene3D" id="3.40.50.300">
    <property type="entry name" value="P-loop containing nucleotide triphosphate hydrolases"/>
    <property type="match status" value="1"/>
</dbReference>
<dbReference type="PANTHER" id="PTHR11439:SF498">
    <property type="entry name" value="DNAK FAMILY PROTEIN"/>
    <property type="match status" value="1"/>
</dbReference>
<dbReference type="PANTHER" id="PTHR11439">
    <property type="entry name" value="GAG-POL-RELATED RETROTRANSPOSON"/>
    <property type="match status" value="1"/>
</dbReference>
<accession>A0AAN9HU34</accession>
<dbReference type="Pfam" id="PF07727">
    <property type="entry name" value="RVT_2"/>
    <property type="match status" value="1"/>
</dbReference>
<evidence type="ECO:0000313" key="4">
    <source>
        <dbReference type="Proteomes" id="UP001372338"/>
    </source>
</evidence>
<dbReference type="SUPFAM" id="SSF56672">
    <property type="entry name" value="DNA/RNA polymerases"/>
    <property type="match status" value="1"/>
</dbReference>